<protein>
    <submittedName>
        <fullName evidence="1">Uncharacterized protein</fullName>
    </submittedName>
</protein>
<sequence>MTRIWTMCVARSRPPPPMNSPYGLSAS</sequence>
<accession>A0A0A8YL56</accession>
<name>A0A0A8YL56_ARUDO</name>
<reference evidence="1" key="2">
    <citation type="journal article" date="2015" name="Data Brief">
        <title>Shoot transcriptome of the giant reed, Arundo donax.</title>
        <authorList>
            <person name="Barrero R.A."/>
            <person name="Guerrero F.D."/>
            <person name="Moolhuijzen P."/>
            <person name="Goolsby J.A."/>
            <person name="Tidwell J."/>
            <person name="Bellgard S.E."/>
            <person name="Bellgard M.I."/>
        </authorList>
    </citation>
    <scope>NUCLEOTIDE SEQUENCE</scope>
    <source>
        <tissue evidence="1">Shoot tissue taken approximately 20 cm above the soil surface</tissue>
    </source>
</reference>
<proteinExistence type="predicted"/>
<dbReference type="EMBL" id="GBRH01271652">
    <property type="protein sequence ID" value="JAD26243.1"/>
    <property type="molecule type" value="Transcribed_RNA"/>
</dbReference>
<reference evidence="1" key="1">
    <citation type="submission" date="2014-09" db="EMBL/GenBank/DDBJ databases">
        <authorList>
            <person name="Magalhaes I.L.F."/>
            <person name="Oliveira U."/>
            <person name="Santos F.R."/>
            <person name="Vidigal T.H.D.A."/>
            <person name="Brescovit A.D."/>
            <person name="Santos A.J."/>
        </authorList>
    </citation>
    <scope>NUCLEOTIDE SEQUENCE</scope>
    <source>
        <tissue evidence="1">Shoot tissue taken approximately 20 cm above the soil surface</tissue>
    </source>
</reference>
<organism evidence="1">
    <name type="scientific">Arundo donax</name>
    <name type="common">Giant reed</name>
    <name type="synonym">Donax arundinaceus</name>
    <dbReference type="NCBI Taxonomy" id="35708"/>
    <lineage>
        <taxon>Eukaryota</taxon>
        <taxon>Viridiplantae</taxon>
        <taxon>Streptophyta</taxon>
        <taxon>Embryophyta</taxon>
        <taxon>Tracheophyta</taxon>
        <taxon>Spermatophyta</taxon>
        <taxon>Magnoliopsida</taxon>
        <taxon>Liliopsida</taxon>
        <taxon>Poales</taxon>
        <taxon>Poaceae</taxon>
        <taxon>PACMAD clade</taxon>
        <taxon>Arundinoideae</taxon>
        <taxon>Arundineae</taxon>
        <taxon>Arundo</taxon>
    </lineage>
</organism>
<dbReference type="AlphaFoldDB" id="A0A0A8YL56"/>
<evidence type="ECO:0000313" key="1">
    <source>
        <dbReference type="EMBL" id="JAD26243.1"/>
    </source>
</evidence>